<gene>
    <name evidence="2" type="ORF">O1G21_35430</name>
</gene>
<keyword evidence="1" id="KW-0472">Membrane</keyword>
<organism evidence="2 3">
    <name type="scientific">Kitasatospora cathayae</name>
    <dbReference type="NCBI Taxonomy" id="3004092"/>
    <lineage>
        <taxon>Bacteria</taxon>
        <taxon>Bacillati</taxon>
        <taxon>Actinomycetota</taxon>
        <taxon>Actinomycetes</taxon>
        <taxon>Kitasatosporales</taxon>
        <taxon>Streptomycetaceae</taxon>
        <taxon>Kitasatospora</taxon>
    </lineage>
</organism>
<protein>
    <submittedName>
        <fullName evidence="2">Uncharacterized protein</fullName>
    </submittedName>
</protein>
<reference evidence="3" key="1">
    <citation type="submission" date="2022-12" db="EMBL/GenBank/DDBJ databases">
        <authorList>
            <person name="Mo P."/>
        </authorList>
    </citation>
    <scope>NUCLEOTIDE SEQUENCE [LARGE SCALE GENOMIC DNA]</scope>
    <source>
        <strain evidence="3">HUAS 3-15</strain>
    </source>
</reference>
<evidence type="ECO:0000313" key="3">
    <source>
        <dbReference type="Proteomes" id="UP001212821"/>
    </source>
</evidence>
<feature type="transmembrane region" description="Helical" evidence="1">
    <location>
        <begin position="57"/>
        <end position="76"/>
    </location>
</feature>
<proteinExistence type="predicted"/>
<feature type="transmembrane region" description="Helical" evidence="1">
    <location>
        <begin position="20"/>
        <end position="37"/>
    </location>
</feature>
<feature type="transmembrane region" description="Helical" evidence="1">
    <location>
        <begin position="88"/>
        <end position="105"/>
    </location>
</feature>
<evidence type="ECO:0000313" key="2">
    <source>
        <dbReference type="EMBL" id="WBP90642.1"/>
    </source>
</evidence>
<accession>A0ABY7QDG4</accession>
<dbReference type="RefSeq" id="WP_270149555.1">
    <property type="nucleotide sequence ID" value="NZ_CP115450.1"/>
</dbReference>
<name>A0ABY7QDG4_9ACTN</name>
<keyword evidence="3" id="KW-1185">Reference proteome</keyword>
<evidence type="ECO:0000256" key="1">
    <source>
        <dbReference type="SAM" id="Phobius"/>
    </source>
</evidence>
<dbReference type="Proteomes" id="UP001212821">
    <property type="component" value="Chromosome"/>
</dbReference>
<keyword evidence="1" id="KW-0812">Transmembrane</keyword>
<keyword evidence="1" id="KW-1133">Transmembrane helix</keyword>
<dbReference type="EMBL" id="CP115450">
    <property type="protein sequence ID" value="WBP90642.1"/>
    <property type="molecule type" value="Genomic_DNA"/>
</dbReference>
<sequence>MTGGSMNERWNRRTPRGRRTLVRVLLALGAAAVLLYTEGQWESRSGGLMLVADLLNRPELLLGGALAALIAAAWLSDRRTAVRAATRAVTVTAGVVFLLGVLAAHKVSAAETRSREDAPAGAARALVVVHRSYDSGPQAGEHWQVLLESGEGWSARRWLLADVGGAPDEARLVEASWTGRAQITVVTDSYRRVFNLDQDTGEPVEAR</sequence>